<proteinExistence type="predicted"/>
<comment type="caution">
    <text evidence="2">The sequence shown here is derived from an EMBL/GenBank/DDBJ whole genome shotgun (WGS) entry which is preliminary data.</text>
</comment>
<evidence type="ECO:0000256" key="1">
    <source>
        <dbReference type="SAM" id="MobiDB-lite"/>
    </source>
</evidence>
<evidence type="ECO:0000313" key="2">
    <source>
        <dbReference type="EMBL" id="ETX05378.1"/>
    </source>
</evidence>
<dbReference type="AlphaFoldDB" id="W4M5C4"/>
<dbReference type="HOGENOM" id="CLU_2786126_0_0_7"/>
<reference evidence="2 3" key="1">
    <citation type="journal article" date="2014" name="Nature">
        <title>An environmental bacterial taxon with a large and distinct metabolic repertoire.</title>
        <authorList>
            <person name="Wilson M.C."/>
            <person name="Mori T."/>
            <person name="Ruckert C."/>
            <person name="Uria A.R."/>
            <person name="Helf M.J."/>
            <person name="Takada K."/>
            <person name="Gernert C."/>
            <person name="Steffens U.A."/>
            <person name="Heycke N."/>
            <person name="Schmitt S."/>
            <person name="Rinke C."/>
            <person name="Helfrich E.J."/>
            <person name="Brachmann A.O."/>
            <person name="Gurgui C."/>
            <person name="Wakimoto T."/>
            <person name="Kracht M."/>
            <person name="Crusemann M."/>
            <person name="Hentschel U."/>
            <person name="Abe I."/>
            <person name="Matsunaga S."/>
            <person name="Kalinowski J."/>
            <person name="Takeyama H."/>
            <person name="Piel J."/>
        </authorList>
    </citation>
    <scope>NUCLEOTIDE SEQUENCE [LARGE SCALE GENOMIC DNA]</scope>
    <source>
        <strain evidence="3">TSY2</strain>
    </source>
</reference>
<protein>
    <submittedName>
        <fullName evidence="2">Uncharacterized protein</fullName>
    </submittedName>
</protein>
<organism evidence="2 3">
    <name type="scientific">Candidatus Entotheonella gemina</name>
    <dbReference type="NCBI Taxonomy" id="1429439"/>
    <lineage>
        <taxon>Bacteria</taxon>
        <taxon>Pseudomonadati</taxon>
        <taxon>Nitrospinota/Tectimicrobiota group</taxon>
        <taxon>Candidatus Tectimicrobiota</taxon>
        <taxon>Candidatus Entotheonellia</taxon>
        <taxon>Candidatus Entotheonellales</taxon>
        <taxon>Candidatus Entotheonellaceae</taxon>
        <taxon>Candidatus Entotheonella</taxon>
    </lineage>
</organism>
<dbReference type="EMBL" id="AZHX01000965">
    <property type="protein sequence ID" value="ETX05378.1"/>
    <property type="molecule type" value="Genomic_DNA"/>
</dbReference>
<feature type="region of interest" description="Disordered" evidence="1">
    <location>
        <begin position="1"/>
        <end position="27"/>
    </location>
</feature>
<dbReference type="Proteomes" id="UP000019140">
    <property type="component" value="Unassembled WGS sequence"/>
</dbReference>
<accession>W4M5C4</accession>
<gene>
    <name evidence="2" type="ORF">ETSY2_23315</name>
</gene>
<evidence type="ECO:0000313" key="3">
    <source>
        <dbReference type="Proteomes" id="UP000019140"/>
    </source>
</evidence>
<keyword evidence="3" id="KW-1185">Reference proteome</keyword>
<sequence length="68" mass="7840">MATNSQTKTVERPSAYTNGKTQRQRNADARQLLHAWLADKSGYDEETWPCLKRGLEANRSGDRKLFRD</sequence>
<name>W4M5C4_9BACT</name>